<organism evidence="1 2">
    <name type="scientific">Ciona savignyi</name>
    <name type="common">Pacific transparent sea squirt</name>
    <dbReference type="NCBI Taxonomy" id="51511"/>
    <lineage>
        <taxon>Eukaryota</taxon>
        <taxon>Metazoa</taxon>
        <taxon>Chordata</taxon>
        <taxon>Tunicata</taxon>
        <taxon>Ascidiacea</taxon>
        <taxon>Phlebobranchia</taxon>
        <taxon>Cionidae</taxon>
        <taxon>Ciona</taxon>
    </lineage>
</organism>
<evidence type="ECO:0000313" key="2">
    <source>
        <dbReference type="Proteomes" id="UP000007875"/>
    </source>
</evidence>
<reference evidence="2" key="1">
    <citation type="submission" date="2003-08" db="EMBL/GenBank/DDBJ databases">
        <authorList>
            <person name="Birren B."/>
            <person name="Nusbaum C."/>
            <person name="Abebe A."/>
            <person name="Abouelleil A."/>
            <person name="Adekoya E."/>
            <person name="Ait-zahra M."/>
            <person name="Allen N."/>
            <person name="Allen T."/>
            <person name="An P."/>
            <person name="Anderson M."/>
            <person name="Anderson S."/>
            <person name="Arachchi H."/>
            <person name="Armbruster J."/>
            <person name="Bachantsang P."/>
            <person name="Baldwin J."/>
            <person name="Barry A."/>
            <person name="Bayul T."/>
            <person name="Blitshsteyn B."/>
            <person name="Bloom T."/>
            <person name="Blye J."/>
            <person name="Boguslavskiy L."/>
            <person name="Borowsky M."/>
            <person name="Boukhgalter B."/>
            <person name="Brunache A."/>
            <person name="Butler J."/>
            <person name="Calixte N."/>
            <person name="Calvo S."/>
            <person name="Camarata J."/>
            <person name="Campo K."/>
            <person name="Chang J."/>
            <person name="Cheshatsang Y."/>
            <person name="Citroen M."/>
            <person name="Collymore A."/>
            <person name="Considine T."/>
            <person name="Cook A."/>
            <person name="Cooke P."/>
            <person name="Corum B."/>
            <person name="Cuomo C."/>
            <person name="David R."/>
            <person name="Dawoe T."/>
            <person name="Degray S."/>
            <person name="Dodge S."/>
            <person name="Dooley K."/>
            <person name="Dorje P."/>
            <person name="Dorjee K."/>
            <person name="Dorris L."/>
            <person name="Duffey N."/>
            <person name="Dupes A."/>
            <person name="Elkins T."/>
            <person name="Engels R."/>
            <person name="Erickson J."/>
            <person name="Farina A."/>
            <person name="Faro S."/>
            <person name="Ferreira P."/>
            <person name="Fischer H."/>
            <person name="Fitzgerald M."/>
            <person name="Foley K."/>
            <person name="Gage D."/>
            <person name="Galagan J."/>
            <person name="Gearin G."/>
            <person name="Gnerre S."/>
            <person name="Gnirke A."/>
            <person name="Goyette A."/>
            <person name="Graham J."/>
            <person name="Grandbois E."/>
            <person name="Gyaltsen K."/>
            <person name="Hafez N."/>
            <person name="Hagopian D."/>
            <person name="Hagos B."/>
            <person name="Hall J."/>
            <person name="Hatcher B."/>
            <person name="Heller A."/>
            <person name="Higgins H."/>
            <person name="Honan T."/>
            <person name="Horn A."/>
            <person name="Houde N."/>
            <person name="Hughes L."/>
            <person name="Hulme W."/>
            <person name="Husby E."/>
            <person name="Iliev I."/>
            <person name="Jaffe D."/>
            <person name="Jones C."/>
            <person name="Kamal M."/>
            <person name="Kamat A."/>
            <person name="Kamvysselis M."/>
            <person name="Karlsson E."/>
            <person name="Kells C."/>
            <person name="Kieu A."/>
            <person name="Kisner P."/>
            <person name="Kodira C."/>
            <person name="Kulbokas E."/>
            <person name="Labutti K."/>
            <person name="Lama D."/>
            <person name="Landers T."/>
            <person name="Leger J."/>
            <person name="Levine S."/>
            <person name="Lewis D."/>
            <person name="Lewis T."/>
            <person name="Lindblad-toh K."/>
            <person name="Liu X."/>
            <person name="Lokyitsang T."/>
            <person name="Lokyitsang Y."/>
            <person name="Lucien O."/>
            <person name="Lui A."/>
            <person name="Ma L.J."/>
            <person name="Mabbitt R."/>
            <person name="Macdonald J."/>
            <person name="Maclean C."/>
            <person name="Major J."/>
            <person name="Manning J."/>
            <person name="Marabella R."/>
            <person name="Maru K."/>
            <person name="Matthews C."/>
            <person name="Mauceli E."/>
            <person name="Mccarthy M."/>
            <person name="Mcdonough S."/>
            <person name="Mcghee T."/>
            <person name="Meldrim J."/>
            <person name="Meneus L."/>
            <person name="Mesirov J."/>
            <person name="Mihalev A."/>
            <person name="Mihova T."/>
            <person name="Mikkelsen T."/>
            <person name="Mlenga V."/>
            <person name="Moru K."/>
            <person name="Mozes J."/>
            <person name="Mulrain L."/>
            <person name="Munson G."/>
            <person name="Naylor J."/>
            <person name="Newes C."/>
            <person name="Nguyen C."/>
            <person name="Nguyen N."/>
            <person name="Nguyen T."/>
            <person name="Nicol R."/>
            <person name="Nielsen C."/>
            <person name="Nizzari M."/>
            <person name="Norbu C."/>
            <person name="Norbu N."/>
            <person name="O'donnell P."/>
            <person name="Okoawo O."/>
            <person name="O'leary S."/>
            <person name="Omotosho B."/>
            <person name="O'neill K."/>
            <person name="Osman S."/>
            <person name="Parker S."/>
            <person name="Perrin D."/>
            <person name="Phunkhang P."/>
            <person name="Piqani B."/>
            <person name="Purcell S."/>
            <person name="Rachupka T."/>
            <person name="Ramasamy U."/>
            <person name="Rameau R."/>
            <person name="Ray V."/>
            <person name="Raymond C."/>
            <person name="Retta R."/>
            <person name="Richardson S."/>
            <person name="Rise C."/>
            <person name="Rodriguez J."/>
            <person name="Rogers J."/>
            <person name="Rogov P."/>
            <person name="Rutman M."/>
            <person name="Schupbach R."/>
            <person name="Seaman C."/>
            <person name="Settipalli S."/>
            <person name="Sharpe T."/>
            <person name="Sheridan J."/>
            <person name="Sherpa N."/>
            <person name="Shi J."/>
            <person name="Smirnov S."/>
            <person name="Smith C."/>
            <person name="Sougnez C."/>
            <person name="Spencer B."/>
            <person name="Stalker J."/>
            <person name="Stange-thomann N."/>
            <person name="Stavropoulos S."/>
            <person name="Stetson K."/>
            <person name="Stone C."/>
            <person name="Stone S."/>
            <person name="Stubbs M."/>
            <person name="Talamas J."/>
            <person name="Tchuinga P."/>
            <person name="Tenzing P."/>
            <person name="Tesfaye S."/>
            <person name="Theodore J."/>
            <person name="Thoulutsang Y."/>
            <person name="Topham K."/>
            <person name="Towey S."/>
            <person name="Tsamla T."/>
            <person name="Tsomo N."/>
            <person name="Vallee D."/>
            <person name="Vassiliev H."/>
            <person name="Venkataraman V."/>
            <person name="Vinson J."/>
            <person name="Vo A."/>
            <person name="Wade C."/>
            <person name="Wang S."/>
            <person name="Wangchuk T."/>
            <person name="Wangdi T."/>
            <person name="Whittaker C."/>
            <person name="Wilkinson J."/>
            <person name="Wu Y."/>
            <person name="Wyman D."/>
            <person name="Yadav S."/>
            <person name="Yang S."/>
            <person name="Yang X."/>
            <person name="Yeager S."/>
            <person name="Yee E."/>
            <person name="Young G."/>
            <person name="Zainoun J."/>
            <person name="Zembeck L."/>
            <person name="Zimmer A."/>
            <person name="Zody M."/>
            <person name="Lander E."/>
        </authorList>
    </citation>
    <scope>NUCLEOTIDE SEQUENCE [LARGE SCALE GENOMIC DNA]</scope>
</reference>
<evidence type="ECO:0000313" key="1">
    <source>
        <dbReference type="Ensembl" id="ENSCSAVP00000013617.1"/>
    </source>
</evidence>
<dbReference type="GeneTree" id="ENSGT00530000068347"/>
<dbReference type="Gene3D" id="3.40.50.300">
    <property type="entry name" value="P-loop containing nucleotide triphosphate hydrolases"/>
    <property type="match status" value="1"/>
</dbReference>
<reference evidence="1" key="3">
    <citation type="submission" date="2025-09" db="UniProtKB">
        <authorList>
            <consortium name="Ensembl"/>
        </authorList>
    </citation>
    <scope>IDENTIFICATION</scope>
</reference>
<dbReference type="InterPro" id="IPR027417">
    <property type="entry name" value="P-loop_NTPase"/>
</dbReference>
<dbReference type="AlphaFoldDB" id="H2Z7Q5"/>
<dbReference type="Proteomes" id="UP000007875">
    <property type="component" value="Unassembled WGS sequence"/>
</dbReference>
<dbReference type="HOGENOM" id="CLU_1140189_0_0_1"/>
<accession>H2Z7Q5</accession>
<reference evidence="1" key="2">
    <citation type="submission" date="2025-08" db="UniProtKB">
        <authorList>
            <consortium name="Ensembl"/>
        </authorList>
    </citation>
    <scope>IDENTIFICATION</scope>
</reference>
<proteinExistence type="predicted"/>
<protein>
    <submittedName>
        <fullName evidence="1">Uncharacterized protein</fullName>
    </submittedName>
</protein>
<name>H2Z7Q5_CIOSA</name>
<sequence>MSDSRDNLCRQSTPFYSGSFHTSSTGDSIYASNIAMNEGDGGLNGYRHGYAEPIYENYSSLPRRLPMHLQRGAPLNNTFHGAYPSYMYEDNQMRPQQNNQMRPQQDAPVYENLVPYTEKLPQILILGAKKVGKHSFCNLHKRITFRKKIKGEPFKEFNIHNEKNYFFASSMIDVVILCFASDIKKSLTEVESTWKRFQLNQSGVPVLVVMTRAEKQKVSNDKMYRRGKQYSGSIGAKFCSISSD</sequence>
<dbReference type="InParanoid" id="H2Z7Q5"/>
<dbReference type="CDD" id="cd00882">
    <property type="entry name" value="Ras_like_GTPase"/>
    <property type="match status" value="1"/>
</dbReference>
<dbReference type="Ensembl" id="ENSCSAVT00000013774.1">
    <property type="protein sequence ID" value="ENSCSAVP00000013617.1"/>
    <property type="gene ID" value="ENSCSAVG00000007983.1"/>
</dbReference>
<dbReference type="SUPFAM" id="SSF52540">
    <property type="entry name" value="P-loop containing nucleoside triphosphate hydrolases"/>
    <property type="match status" value="1"/>
</dbReference>
<keyword evidence="2" id="KW-1185">Reference proteome</keyword>